<comment type="caution">
    <text evidence="2">The sequence shown here is derived from an EMBL/GenBank/DDBJ whole genome shotgun (WGS) entry which is preliminary data.</text>
</comment>
<protein>
    <submittedName>
        <fullName evidence="2">Chloramphenicol acetyltransferase</fullName>
        <ecNumber evidence="2">2.3.1.28</ecNumber>
    </submittedName>
</protein>
<dbReference type="GO" id="GO:0008811">
    <property type="term" value="F:chloramphenicol O-acetyltransferase activity"/>
    <property type="evidence" value="ECO:0007669"/>
    <property type="project" value="UniProtKB-EC"/>
</dbReference>
<sequence length="217" mass="25322">MNFNVIDLATWNRREHFEHYLNNVRCSYSVVVNIDITEFRNRLKLLGLKNYVAQIYILACAVNNFPEFRMSLDNEGRLGYWDMVNPLYTVLNRENEFFSSIWTCYDRSFAPFYDRCTADITQFCTGALFPKPDCPTNIFTISSVPWIDFSAFNINVFSDTPYLLPILTIGKYIEERGRTMMPLAIQVHHAVCDGLHVGKFIENVKSLINDCKQWLPQ</sequence>
<dbReference type="PIRSF" id="PIRSF000440">
    <property type="entry name" value="CAT"/>
    <property type="match status" value="1"/>
</dbReference>
<dbReference type="EC" id="2.3.1.28" evidence="2"/>
<dbReference type="AlphaFoldDB" id="A0A1J5N8G0"/>
<accession>A0A1J5N8G0</accession>
<dbReference type="PANTHER" id="PTHR38474:SF2">
    <property type="entry name" value="CHLORAMPHENICOL ACETYLTRANSFERASE"/>
    <property type="match status" value="1"/>
</dbReference>
<dbReference type="InterPro" id="IPR023213">
    <property type="entry name" value="CAT-like_dom_sf"/>
</dbReference>
<dbReference type="RefSeq" id="WP_071544029.1">
    <property type="nucleotide sequence ID" value="NZ_LKAQ01000001.1"/>
</dbReference>
<dbReference type="InterPro" id="IPR001707">
    <property type="entry name" value="Cmp_AcTrfase"/>
</dbReference>
<dbReference type="Pfam" id="PF00302">
    <property type="entry name" value="CAT"/>
    <property type="match status" value="1"/>
</dbReference>
<keyword evidence="2" id="KW-0808">Transferase</keyword>
<reference evidence="2 3" key="1">
    <citation type="submission" date="2015-09" db="EMBL/GenBank/DDBJ databases">
        <title>Genome of Desulfovibrio dechloracetivorans BerOc1, a mercury methylating strain isolated from highly hydrocarbons and metals contaminated coastal sediments.</title>
        <authorList>
            <person name="Goni Urriza M."/>
            <person name="Gassie C."/>
            <person name="Bouchez O."/>
            <person name="Klopp C."/>
            <person name="Ranchou-Peyruse A."/>
            <person name="Remy G."/>
        </authorList>
    </citation>
    <scope>NUCLEOTIDE SEQUENCE [LARGE SCALE GENOMIC DNA]</scope>
    <source>
        <strain evidence="2 3">BerOc1</strain>
    </source>
</reference>
<proteinExistence type="predicted"/>
<evidence type="ECO:0000313" key="3">
    <source>
        <dbReference type="Proteomes" id="UP000181901"/>
    </source>
</evidence>
<evidence type="ECO:0000256" key="1">
    <source>
        <dbReference type="PIRSR" id="PIRSR000440-1"/>
    </source>
</evidence>
<dbReference type="EMBL" id="LKAQ01000001">
    <property type="protein sequence ID" value="OIQ51915.1"/>
    <property type="molecule type" value="Genomic_DNA"/>
</dbReference>
<dbReference type="NCBIfam" id="NF000491">
    <property type="entry name" value="chloram_CatA"/>
    <property type="match status" value="1"/>
</dbReference>
<gene>
    <name evidence="2" type="ORF">BerOc1_00381</name>
</gene>
<dbReference type="OrthoDB" id="9801766at2"/>
<feature type="active site" description="Proton acceptor" evidence="1">
    <location>
        <position position="189"/>
    </location>
</feature>
<dbReference type="Gene3D" id="3.30.559.10">
    <property type="entry name" value="Chloramphenicol acetyltransferase-like domain"/>
    <property type="match status" value="1"/>
</dbReference>
<dbReference type="Proteomes" id="UP000181901">
    <property type="component" value="Unassembled WGS sequence"/>
</dbReference>
<evidence type="ECO:0000313" key="2">
    <source>
        <dbReference type="EMBL" id="OIQ51915.1"/>
    </source>
</evidence>
<organism evidence="2 3">
    <name type="scientific">Pseudodesulfovibrio hydrargyri</name>
    <dbReference type="NCBI Taxonomy" id="2125990"/>
    <lineage>
        <taxon>Bacteria</taxon>
        <taxon>Pseudomonadati</taxon>
        <taxon>Thermodesulfobacteriota</taxon>
        <taxon>Desulfovibrionia</taxon>
        <taxon>Desulfovibrionales</taxon>
        <taxon>Desulfovibrionaceae</taxon>
    </lineage>
</organism>
<keyword evidence="2" id="KW-0012">Acyltransferase</keyword>
<name>A0A1J5N8G0_9BACT</name>
<dbReference type="PANTHER" id="PTHR38474">
    <property type="entry name" value="SLR0299 PROTEIN"/>
    <property type="match status" value="1"/>
</dbReference>
<dbReference type="SUPFAM" id="SSF52777">
    <property type="entry name" value="CoA-dependent acyltransferases"/>
    <property type="match status" value="1"/>
</dbReference>
<keyword evidence="3" id="KW-1185">Reference proteome</keyword>
<dbReference type="SMART" id="SM01059">
    <property type="entry name" value="CAT"/>
    <property type="match status" value="1"/>
</dbReference>